<name>A0A3B0Z2Q4_9ZZZZ</name>
<dbReference type="EMBL" id="UOFK01000324">
    <property type="protein sequence ID" value="VAW82553.1"/>
    <property type="molecule type" value="Genomic_DNA"/>
</dbReference>
<dbReference type="InterPro" id="IPR000866">
    <property type="entry name" value="AhpC/TSA"/>
</dbReference>
<evidence type="ECO:0000256" key="8">
    <source>
        <dbReference type="ARBA" id="ARBA00038489"/>
    </source>
</evidence>
<dbReference type="GO" id="GO:0034599">
    <property type="term" value="P:cellular response to oxidative stress"/>
    <property type="evidence" value="ECO:0007669"/>
    <property type="project" value="TreeGrafter"/>
</dbReference>
<reference evidence="11" key="1">
    <citation type="submission" date="2018-06" db="EMBL/GenBank/DDBJ databases">
        <authorList>
            <person name="Zhirakovskaya E."/>
        </authorList>
    </citation>
    <scope>NUCLEOTIDE SEQUENCE</scope>
</reference>
<proteinExistence type="inferred from homology"/>
<comment type="similarity">
    <text evidence="8">Belongs to the peroxiredoxin family. BCP/PrxQ subfamily.</text>
</comment>
<feature type="domain" description="Thioredoxin" evidence="10">
    <location>
        <begin position="46"/>
        <end position="218"/>
    </location>
</feature>
<dbReference type="Gene3D" id="3.40.30.10">
    <property type="entry name" value="Glutaredoxin"/>
    <property type="match status" value="1"/>
</dbReference>
<accession>A0A3B0Z2Q4</accession>
<dbReference type="GO" id="GO:0045454">
    <property type="term" value="P:cell redox homeostasis"/>
    <property type="evidence" value="ECO:0007669"/>
    <property type="project" value="TreeGrafter"/>
</dbReference>
<evidence type="ECO:0000256" key="9">
    <source>
        <dbReference type="ARBA" id="ARBA00049091"/>
    </source>
</evidence>
<evidence type="ECO:0000256" key="6">
    <source>
        <dbReference type="ARBA" id="ARBA00023284"/>
    </source>
</evidence>
<dbReference type="EC" id="1.11.1.24" evidence="1"/>
<evidence type="ECO:0000256" key="4">
    <source>
        <dbReference type="ARBA" id="ARBA00023002"/>
    </source>
</evidence>
<keyword evidence="4" id="KW-0560">Oxidoreductase</keyword>
<keyword evidence="6" id="KW-0676">Redox-active center</keyword>
<dbReference type="InterPro" id="IPR013766">
    <property type="entry name" value="Thioredoxin_domain"/>
</dbReference>
<dbReference type="Pfam" id="PF00578">
    <property type="entry name" value="AhpC-TSA"/>
    <property type="match status" value="1"/>
</dbReference>
<evidence type="ECO:0000256" key="1">
    <source>
        <dbReference type="ARBA" id="ARBA00013017"/>
    </source>
</evidence>
<evidence type="ECO:0000256" key="7">
    <source>
        <dbReference type="ARBA" id="ARBA00032824"/>
    </source>
</evidence>
<comment type="catalytic activity">
    <reaction evidence="9">
        <text>a hydroperoxide + [thioredoxin]-dithiol = an alcohol + [thioredoxin]-disulfide + H2O</text>
        <dbReference type="Rhea" id="RHEA:62620"/>
        <dbReference type="Rhea" id="RHEA-COMP:10698"/>
        <dbReference type="Rhea" id="RHEA-COMP:10700"/>
        <dbReference type="ChEBI" id="CHEBI:15377"/>
        <dbReference type="ChEBI" id="CHEBI:29950"/>
        <dbReference type="ChEBI" id="CHEBI:30879"/>
        <dbReference type="ChEBI" id="CHEBI:35924"/>
        <dbReference type="ChEBI" id="CHEBI:50058"/>
        <dbReference type="EC" id="1.11.1.24"/>
    </reaction>
</comment>
<evidence type="ECO:0000256" key="5">
    <source>
        <dbReference type="ARBA" id="ARBA00023157"/>
    </source>
</evidence>
<keyword evidence="3" id="KW-0049">Antioxidant</keyword>
<evidence type="ECO:0000259" key="10">
    <source>
        <dbReference type="PROSITE" id="PS51352"/>
    </source>
</evidence>
<dbReference type="PANTHER" id="PTHR42801:SF7">
    <property type="entry name" value="SLL1159 PROTEIN"/>
    <property type="match status" value="1"/>
</dbReference>
<dbReference type="InterPro" id="IPR050924">
    <property type="entry name" value="Peroxiredoxin_BCP/PrxQ"/>
</dbReference>
<keyword evidence="2" id="KW-0575">Peroxidase</keyword>
<dbReference type="AlphaFoldDB" id="A0A3B0Z2Q4"/>
<dbReference type="GO" id="GO:0008379">
    <property type="term" value="F:thioredoxin peroxidase activity"/>
    <property type="evidence" value="ECO:0007669"/>
    <property type="project" value="TreeGrafter"/>
</dbReference>
<evidence type="ECO:0000256" key="2">
    <source>
        <dbReference type="ARBA" id="ARBA00022559"/>
    </source>
</evidence>
<dbReference type="InterPro" id="IPR036249">
    <property type="entry name" value="Thioredoxin-like_sf"/>
</dbReference>
<protein>
    <recommendedName>
        <fullName evidence="1">thioredoxin-dependent peroxiredoxin</fullName>
        <ecNumber evidence="1">1.11.1.24</ecNumber>
    </recommendedName>
    <alternativeName>
        <fullName evidence="7">Thioredoxin peroxidase</fullName>
    </alternativeName>
</protein>
<dbReference type="PANTHER" id="PTHR42801">
    <property type="entry name" value="THIOREDOXIN-DEPENDENT PEROXIDE REDUCTASE"/>
    <property type="match status" value="1"/>
</dbReference>
<dbReference type="GO" id="GO:0005737">
    <property type="term" value="C:cytoplasm"/>
    <property type="evidence" value="ECO:0007669"/>
    <property type="project" value="TreeGrafter"/>
</dbReference>
<sequence>MTDTTLSEQTQQTLNNFMASLPDDQQATIGNAFQELMASAVATKALSINDQAITFELPNVRGGDLALSTAVQEGPVVLSFYRGSWCPFCNLELNALQSLLPQIKACGARLIAISPELPDSSLSHAEKLGLGFDVLADVGNKTARDYGLIMTIHESLRPLYLQWGLDVPAANGDDSHELPVPATYVIDTTGTIRAAYIEKDYTKRMEPAEIIAALQQLG</sequence>
<dbReference type="CDD" id="cd02970">
    <property type="entry name" value="PRX_like2"/>
    <property type="match status" value="1"/>
</dbReference>
<gene>
    <name evidence="11" type="ORF">MNBD_GAMMA13-1431</name>
</gene>
<dbReference type="PROSITE" id="PS51352">
    <property type="entry name" value="THIOREDOXIN_2"/>
    <property type="match status" value="1"/>
</dbReference>
<evidence type="ECO:0000256" key="3">
    <source>
        <dbReference type="ARBA" id="ARBA00022862"/>
    </source>
</evidence>
<dbReference type="SUPFAM" id="SSF52833">
    <property type="entry name" value="Thioredoxin-like"/>
    <property type="match status" value="1"/>
</dbReference>
<keyword evidence="5" id="KW-1015">Disulfide bond</keyword>
<evidence type="ECO:0000313" key="11">
    <source>
        <dbReference type="EMBL" id="VAW82553.1"/>
    </source>
</evidence>
<organism evidence="11">
    <name type="scientific">hydrothermal vent metagenome</name>
    <dbReference type="NCBI Taxonomy" id="652676"/>
    <lineage>
        <taxon>unclassified sequences</taxon>
        <taxon>metagenomes</taxon>
        <taxon>ecological metagenomes</taxon>
    </lineage>
</organism>